<feature type="coiled-coil region" evidence="4">
    <location>
        <begin position="20"/>
        <end position="47"/>
    </location>
</feature>
<dbReference type="STRING" id="6216.A0A0R3SBT2"/>
<feature type="compositionally biased region" description="Basic residues" evidence="5">
    <location>
        <begin position="1278"/>
        <end position="1291"/>
    </location>
</feature>
<evidence type="ECO:0000259" key="6">
    <source>
        <dbReference type="PROSITE" id="PS50003"/>
    </source>
</evidence>
<feature type="domain" description="PH" evidence="6">
    <location>
        <begin position="1130"/>
        <end position="1243"/>
    </location>
</feature>
<protein>
    <submittedName>
        <fullName evidence="7">PH domain-containing protein</fullName>
    </submittedName>
</protein>
<dbReference type="FunFam" id="2.30.29.30:FF:000024">
    <property type="entry name" value="Spectrin beta chain"/>
    <property type="match status" value="1"/>
</dbReference>
<dbReference type="PRINTS" id="PR00683">
    <property type="entry name" value="SPECTRINPH"/>
</dbReference>
<evidence type="ECO:0000256" key="4">
    <source>
        <dbReference type="SAM" id="Coils"/>
    </source>
</evidence>
<evidence type="ECO:0000256" key="3">
    <source>
        <dbReference type="ARBA" id="ARBA00022737"/>
    </source>
</evidence>
<dbReference type="InterPro" id="IPR001605">
    <property type="entry name" value="PH_dom-spectrin-type"/>
</dbReference>
<dbReference type="SMART" id="SM00233">
    <property type="entry name" value="PH"/>
    <property type="match status" value="1"/>
</dbReference>
<name>A0A0R3SBT2_HYMDI</name>
<dbReference type="InterPro" id="IPR041681">
    <property type="entry name" value="PH_9"/>
</dbReference>
<keyword evidence="3" id="KW-0677">Repeat</keyword>
<evidence type="ECO:0000256" key="5">
    <source>
        <dbReference type="SAM" id="MobiDB-lite"/>
    </source>
</evidence>
<dbReference type="InterPro" id="IPR011993">
    <property type="entry name" value="PH-like_dom_sf"/>
</dbReference>
<sequence>LDRKARDLLSAFRGSEGRFVVKLNSLREKLEQNKEKSYERERLLKENQRLHELLNDFADIEDWMGEKSLALNKVTSISKRDIASAYAQVKVLQDEIEASRERAESVIQAGKDLINQCSRVDHIVSTRIDDTYVNWETLLHQLHSQMLSLEESHRELSLNEAVQDLLRWAKRLLAKIKTDVEDPSLNTAGLTELQRRFEAHERDCHDFEKYSEAANVIKEHIESLSQFYPERATDFSAVNTEVEKQLVAVDEALEKREELLNLHCSIASHLLDLNSELLWVKDKLLQTRQPYDDWTPKNRSAVGKQLLRVQQEKRRLMNHIMEVENRGPRVKNLCIRVKETYLGTEANAGARLGSFREVLGELEQAWYTVTHLLEIRREELRLAEAIHKFSFDAFDLEAWISEREFFILNLSLKSSKNIEEANRALRRLNVLSESITNWSNETARIKRRANELSSQLSTGVKVNGNFVIAPPIAKSSVANTAKRLVNDFSLLGSSVVERRKELLEAITLHDLMLDANDLEDWIADRQKIANNPDVGTDLEQTFSLYDHFDQFIKRTRIEGERRMRIMIQRIDQAILRGHRNRSELALAKDGLNEDWADLLEMLSTRSQLLKSALTLHRFFYDTQYLEKQIEECYQYMPLEPTIEMITNRSKSDDQGSIANLRRKEAGLVIRLSHINAKCEALSITANTLLPAYGGDAEVRLIVRRDCVISAVQKLAATAEARSRLLAEAVRLHAFFTTAQNLLEWLSEAKDRMSQPNGLSRTAYGVERLIGEHRQLYAELGMKVKQIEDCLDEGRSILGIGVTSTSTFPKPSRLWMVLTAPRGEVREVCVSLATERILAEAMWRERWERLSLLLDVRYFLRDASAAESWLGAREVYLVSVRRNIGENLAETLALLGAHYAFERACASADERFDALKRLTKVEIQALEWKPEDVSRHEKEKRDNIRRAVHEFLPPPAEGFRKLPSQVLPPMPSRQPSRAGFRETGLVKQASFGPSQASKAFLSPQASLDRASALTRTVPLPQKHISRASLPTVSVAKPTPTHEAVQEVREEEISSRARPHSSSSSQDIFYPRRIRASPPKSSPEEPVTSTTPFEETTSSTRPQGSFPSTSVHTPPPEMRVEVAEPETTVEELPRVEGPLIRKWESDAGGTRHSRGRGWTSIYVTLMNGKLTFYKDRRTRREQENETLHGEEPLDLGGAISVPALDYTKRPFVFRLRLFTGAEYLFQAVSSEVLQRWIEAINESASKLTPTGFRGFHERAHSVPSSARHSRASSATSGPEKRRHSSFRRILKRP</sequence>
<dbReference type="SMART" id="SM00150">
    <property type="entry name" value="SPEC"/>
    <property type="match status" value="7"/>
</dbReference>
<dbReference type="WBParaSite" id="HDID_0000196701-mRNA-1">
    <property type="protein sequence ID" value="HDID_0000196701-mRNA-1"/>
    <property type="gene ID" value="HDID_0000196701"/>
</dbReference>
<accession>A0A0R3SBT2</accession>
<feature type="region of interest" description="Disordered" evidence="5">
    <location>
        <begin position="958"/>
        <end position="977"/>
    </location>
</feature>
<feature type="compositionally biased region" description="Basic and acidic residues" evidence="5">
    <location>
        <begin position="1042"/>
        <end position="1053"/>
    </location>
</feature>
<dbReference type="PANTHER" id="PTHR11915">
    <property type="entry name" value="SPECTRIN/FILAMIN RELATED CYTOSKELETAL PROTEIN"/>
    <property type="match status" value="1"/>
</dbReference>
<evidence type="ECO:0000313" key="7">
    <source>
        <dbReference type="WBParaSite" id="HDID_0000196701-mRNA-1"/>
    </source>
</evidence>
<dbReference type="Pfam" id="PF00435">
    <property type="entry name" value="Spectrin"/>
    <property type="match status" value="1"/>
</dbReference>
<keyword evidence="4" id="KW-0175">Coiled coil</keyword>
<dbReference type="SUPFAM" id="SSF46966">
    <property type="entry name" value="Spectrin repeat"/>
    <property type="match status" value="5"/>
</dbReference>
<dbReference type="InterPro" id="IPR001849">
    <property type="entry name" value="PH_domain"/>
</dbReference>
<dbReference type="Gene3D" id="1.20.58.60">
    <property type="match status" value="5"/>
</dbReference>
<feature type="region of interest" description="Disordered" evidence="5">
    <location>
        <begin position="1027"/>
        <end position="1128"/>
    </location>
</feature>
<feature type="compositionally biased region" description="Polar residues" evidence="5">
    <location>
        <begin position="1101"/>
        <end position="1110"/>
    </location>
</feature>
<dbReference type="Gene3D" id="2.30.29.30">
    <property type="entry name" value="Pleckstrin-homology domain (PH domain)/Phosphotyrosine-binding domain (PTB)"/>
    <property type="match status" value="1"/>
</dbReference>
<feature type="compositionally biased region" description="Low complexity" evidence="5">
    <location>
        <begin position="1259"/>
        <end position="1274"/>
    </location>
</feature>
<dbReference type="PROSITE" id="PS50003">
    <property type="entry name" value="PH_DOMAIN"/>
    <property type="match status" value="1"/>
</dbReference>
<dbReference type="Pfam" id="PF15410">
    <property type="entry name" value="PH_9"/>
    <property type="match status" value="1"/>
</dbReference>
<dbReference type="GO" id="GO:0005543">
    <property type="term" value="F:phospholipid binding"/>
    <property type="evidence" value="ECO:0007669"/>
    <property type="project" value="InterPro"/>
</dbReference>
<proteinExistence type="inferred from homology"/>
<feature type="compositionally biased region" description="Low complexity" evidence="5">
    <location>
        <begin position="1082"/>
        <end position="1100"/>
    </location>
</feature>
<organism evidence="7">
    <name type="scientific">Hymenolepis diminuta</name>
    <name type="common">Rat tapeworm</name>
    <dbReference type="NCBI Taxonomy" id="6216"/>
    <lineage>
        <taxon>Eukaryota</taxon>
        <taxon>Metazoa</taxon>
        <taxon>Spiralia</taxon>
        <taxon>Lophotrochozoa</taxon>
        <taxon>Platyhelminthes</taxon>
        <taxon>Cestoda</taxon>
        <taxon>Eucestoda</taxon>
        <taxon>Cyclophyllidea</taxon>
        <taxon>Hymenolepididae</taxon>
        <taxon>Hymenolepis</taxon>
    </lineage>
</organism>
<dbReference type="InterPro" id="IPR002017">
    <property type="entry name" value="Spectrin_repeat"/>
</dbReference>
<dbReference type="GO" id="GO:0051693">
    <property type="term" value="P:actin filament capping"/>
    <property type="evidence" value="ECO:0007669"/>
    <property type="project" value="UniProtKB-KW"/>
</dbReference>
<evidence type="ECO:0000256" key="1">
    <source>
        <dbReference type="ARBA" id="ARBA00006826"/>
    </source>
</evidence>
<feature type="coiled-coil region" evidence="4">
    <location>
        <begin position="82"/>
        <end position="109"/>
    </location>
</feature>
<dbReference type="SUPFAM" id="SSF50729">
    <property type="entry name" value="PH domain-like"/>
    <property type="match status" value="1"/>
</dbReference>
<dbReference type="CDD" id="cd00176">
    <property type="entry name" value="SPEC"/>
    <property type="match status" value="4"/>
</dbReference>
<comment type="similarity">
    <text evidence="1">Belongs to the spectrin family.</text>
</comment>
<keyword evidence="2" id="KW-0117">Actin capping</keyword>
<reference evidence="7" key="1">
    <citation type="submission" date="2016-04" db="UniProtKB">
        <authorList>
            <consortium name="WormBaseParasite"/>
        </authorList>
    </citation>
    <scope>IDENTIFICATION</scope>
</reference>
<feature type="region of interest" description="Disordered" evidence="5">
    <location>
        <begin position="1253"/>
        <end position="1291"/>
    </location>
</feature>
<dbReference type="InterPro" id="IPR018159">
    <property type="entry name" value="Spectrin/alpha-actinin"/>
</dbReference>
<evidence type="ECO:0000256" key="2">
    <source>
        <dbReference type="ARBA" id="ARBA00022467"/>
    </source>
</evidence>